<evidence type="ECO:0000313" key="2">
    <source>
        <dbReference type="Proteomes" id="UP000242457"/>
    </source>
</evidence>
<organism evidence="1 2">
    <name type="scientific">Apis cerana cerana</name>
    <name type="common">Oriental honeybee</name>
    <dbReference type="NCBI Taxonomy" id="94128"/>
    <lineage>
        <taxon>Eukaryota</taxon>
        <taxon>Metazoa</taxon>
        <taxon>Ecdysozoa</taxon>
        <taxon>Arthropoda</taxon>
        <taxon>Hexapoda</taxon>
        <taxon>Insecta</taxon>
        <taxon>Pterygota</taxon>
        <taxon>Neoptera</taxon>
        <taxon>Endopterygota</taxon>
        <taxon>Hymenoptera</taxon>
        <taxon>Apocrita</taxon>
        <taxon>Aculeata</taxon>
        <taxon>Apoidea</taxon>
        <taxon>Anthophila</taxon>
        <taxon>Apidae</taxon>
        <taxon>Apis</taxon>
    </lineage>
</organism>
<reference evidence="1 2" key="1">
    <citation type="submission" date="2014-07" db="EMBL/GenBank/DDBJ databases">
        <title>Genomic and transcriptomic analysis on Apis cerana provide comprehensive insights into honey bee biology.</title>
        <authorList>
            <person name="Diao Q."/>
            <person name="Sun L."/>
            <person name="Zheng H."/>
            <person name="Zheng H."/>
            <person name="Xu S."/>
            <person name="Wang S."/>
            <person name="Zeng Z."/>
            <person name="Hu F."/>
            <person name="Su S."/>
            <person name="Wu J."/>
        </authorList>
    </citation>
    <scope>NUCLEOTIDE SEQUENCE [LARGE SCALE GENOMIC DNA]</scope>
    <source>
        <tissue evidence="1">Pupae without intestine</tissue>
    </source>
</reference>
<proteinExistence type="predicted"/>
<dbReference type="Proteomes" id="UP000242457">
    <property type="component" value="Unassembled WGS sequence"/>
</dbReference>
<protein>
    <submittedName>
        <fullName evidence="1">Uncharacterized protein</fullName>
    </submittedName>
</protein>
<sequence length="56" mass="6479">MILEPEVPIRRSYPLPLKFLRPQVFTAGILRAEVFSCVNSRDIASREYTTLVSRLK</sequence>
<dbReference type="EMBL" id="KZ288338">
    <property type="protein sequence ID" value="PBC27831.1"/>
    <property type="molecule type" value="Genomic_DNA"/>
</dbReference>
<keyword evidence="2" id="KW-1185">Reference proteome</keyword>
<accession>A0A2A3E9V1</accession>
<evidence type="ECO:0000313" key="1">
    <source>
        <dbReference type="EMBL" id="PBC27831.1"/>
    </source>
</evidence>
<dbReference type="AlphaFoldDB" id="A0A2A3E9V1"/>
<gene>
    <name evidence="1" type="ORF">APICC_08292</name>
</gene>
<name>A0A2A3E9V1_APICC</name>